<dbReference type="Xenbase" id="XB-GENE-29091027">
    <property type="gene designation" value="LOC108648123"/>
</dbReference>
<feature type="coiled-coil region" evidence="1">
    <location>
        <begin position="33"/>
        <end position="97"/>
    </location>
</feature>
<keyword evidence="2" id="KW-0812">Transmembrane</keyword>
<protein>
    <submittedName>
        <fullName evidence="5">Uncharacterized protein LOC108648123 isoform X3</fullName>
    </submittedName>
</protein>
<reference evidence="5" key="1">
    <citation type="submission" date="2025-08" db="UniProtKB">
        <authorList>
            <consortium name="RefSeq"/>
        </authorList>
    </citation>
    <scope>IDENTIFICATION</scope>
    <source>
        <strain evidence="5">Nigerian</strain>
        <tissue evidence="5">Liver and blood</tissue>
    </source>
</reference>
<keyword evidence="2" id="KW-0472">Membrane</keyword>
<evidence type="ECO:0000256" key="3">
    <source>
        <dbReference type="SAM" id="SignalP"/>
    </source>
</evidence>
<evidence type="ECO:0000313" key="5">
    <source>
        <dbReference type="RefSeq" id="XP_031761092.1"/>
    </source>
</evidence>
<dbReference type="GeneID" id="108648123"/>
<name>A0A8J1JT69_XENTR</name>
<keyword evidence="1" id="KW-0175">Coiled coil</keyword>
<organism evidence="4 5">
    <name type="scientific">Xenopus tropicalis</name>
    <name type="common">Western clawed frog</name>
    <name type="synonym">Silurana tropicalis</name>
    <dbReference type="NCBI Taxonomy" id="8364"/>
    <lineage>
        <taxon>Eukaryota</taxon>
        <taxon>Metazoa</taxon>
        <taxon>Chordata</taxon>
        <taxon>Craniata</taxon>
        <taxon>Vertebrata</taxon>
        <taxon>Euteleostomi</taxon>
        <taxon>Amphibia</taxon>
        <taxon>Batrachia</taxon>
        <taxon>Anura</taxon>
        <taxon>Pipoidea</taxon>
        <taxon>Pipidae</taxon>
        <taxon>Xenopodinae</taxon>
        <taxon>Xenopus</taxon>
        <taxon>Silurana</taxon>
    </lineage>
</organism>
<keyword evidence="3" id="KW-0732">Signal</keyword>
<proteinExistence type="predicted"/>
<evidence type="ECO:0000313" key="6">
    <source>
        <dbReference type="Xenbase" id="XB-GENE-29091027"/>
    </source>
</evidence>
<dbReference type="AGR" id="Xenbase:XB-GENE-29091027"/>
<feature type="coiled-coil region" evidence="1">
    <location>
        <begin position="151"/>
        <end position="208"/>
    </location>
</feature>
<accession>A0A8J1JT69</accession>
<evidence type="ECO:0000256" key="1">
    <source>
        <dbReference type="SAM" id="Coils"/>
    </source>
</evidence>
<sequence length="333" mass="38174">MTRGTKTFWYFLLFILLIHLCRGSAEIKDPKDETSAEEINEDIERMINDYRKQFEDVTGKTTSVQTAIKDAKNEESNEDIERMINDYNKQFEDVTGKTTSVQTAIKDAKNEESNEDIERMINDYRKQFDDVTGKTTSVQTAIKDATNEESNEDIERMINDYRKQFEDVTGKTTSVQTAIKDAKNEESNEDIERMINDYNKQFEDVTGKTTSVQISEDDSNTNFDETKKSITEESRIQATHKQEEDVEEITSGVERQIANQMRSTMTTTTNTNDKIRMMVKSLENNNQMNLIIICSVLGSGFLMVIAILLCIARSLSKLSREKDQLSEAEQGNL</sequence>
<feature type="transmembrane region" description="Helical" evidence="2">
    <location>
        <begin position="290"/>
        <end position="312"/>
    </location>
</feature>
<gene>
    <name evidence="5 6" type="primary">LOC108648123</name>
</gene>
<keyword evidence="2" id="KW-1133">Transmembrane helix</keyword>
<evidence type="ECO:0000313" key="4">
    <source>
        <dbReference type="Proteomes" id="UP000008143"/>
    </source>
</evidence>
<dbReference type="RefSeq" id="XP_031761092.1">
    <property type="nucleotide sequence ID" value="XM_031905232.1"/>
</dbReference>
<keyword evidence="4" id="KW-1185">Reference proteome</keyword>
<feature type="chain" id="PRO_5035276797" evidence="3">
    <location>
        <begin position="24"/>
        <end position="333"/>
    </location>
</feature>
<dbReference type="Proteomes" id="UP000008143">
    <property type="component" value="Chromosome 7"/>
</dbReference>
<dbReference type="AlphaFoldDB" id="A0A8J1JT69"/>
<dbReference type="Gene3D" id="1.20.5.1160">
    <property type="entry name" value="Vasodilator-stimulated phosphoprotein"/>
    <property type="match status" value="1"/>
</dbReference>
<evidence type="ECO:0000256" key="2">
    <source>
        <dbReference type="SAM" id="Phobius"/>
    </source>
</evidence>
<feature type="signal peptide" evidence="3">
    <location>
        <begin position="1"/>
        <end position="23"/>
    </location>
</feature>